<keyword evidence="6" id="KW-0969">Cilium</keyword>
<dbReference type="PANTHER" id="PTHR36307:SF1">
    <property type="entry name" value="FLAGELLA BASAL BODY P-RING FORMATION PROTEIN FLGA"/>
    <property type="match status" value="1"/>
</dbReference>
<dbReference type="KEGG" id="goy:GLS_c10300"/>
<dbReference type="SMART" id="SM00858">
    <property type="entry name" value="SAF"/>
    <property type="match status" value="1"/>
</dbReference>
<evidence type="ECO:0000259" key="5">
    <source>
        <dbReference type="SMART" id="SM00858"/>
    </source>
</evidence>
<dbReference type="HOGENOM" id="CLU_061553_0_0_5"/>
<evidence type="ECO:0000313" key="6">
    <source>
        <dbReference type="EMBL" id="AHK70938.1"/>
    </source>
</evidence>
<dbReference type="GO" id="GO:0042597">
    <property type="term" value="C:periplasmic space"/>
    <property type="evidence" value="ECO:0007669"/>
    <property type="project" value="UniProtKB-SubCell"/>
</dbReference>
<comment type="subcellular location">
    <subcellularLocation>
        <location evidence="1">Periplasm</location>
    </subcellularLocation>
</comment>
<evidence type="ECO:0000256" key="2">
    <source>
        <dbReference type="ARBA" id="ARBA00022729"/>
    </source>
</evidence>
<evidence type="ECO:0000256" key="4">
    <source>
        <dbReference type="SAM" id="SignalP"/>
    </source>
</evidence>
<evidence type="ECO:0000256" key="3">
    <source>
        <dbReference type="ARBA" id="ARBA00022764"/>
    </source>
</evidence>
<dbReference type="Gene3D" id="2.30.30.760">
    <property type="match status" value="1"/>
</dbReference>
<dbReference type="GO" id="GO:0044780">
    <property type="term" value="P:bacterial-type flagellum assembly"/>
    <property type="evidence" value="ECO:0007669"/>
    <property type="project" value="InterPro"/>
</dbReference>
<sequence length="330" mass="34305">MSRILLKGGILLLAGCTALSSASAATLRTNVNVDHPRVRLSDLFADLGKGQDTEIGDAPALGASYVVGGPQLTAIAAQFGVDWPDASPLVSVTVTHAARMITVDDVLPVIRQGLELPSEARVEVALTGFKPVAVPVADQAAPTILHIDRPPHGSEHFTARLEVASASGGQGTAFNVSGTATMEVRAVTLRHAMHLGQPILPEDVTMTFVRIGLIPDDALQSPEDAVGLEARGVLAAGQVLSVSELAHPQLVHRGSPVVATFSGPSLHLTVSGTVLEAGGKGDTVHVYNASSRMVLTGRVVDRTEVEVIPGIMPLSADNRTHQQTTSLPSL</sequence>
<dbReference type="CDD" id="cd11614">
    <property type="entry name" value="SAF_CpaB_FlgA_like"/>
    <property type="match status" value="1"/>
</dbReference>
<dbReference type="GeneID" id="56905266"/>
<organism evidence="6 7">
    <name type="scientific">Gluconobacter oxydans DSM 3504</name>
    <dbReference type="NCBI Taxonomy" id="1288313"/>
    <lineage>
        <taxon>Bacteria</taxon>
        <taxon>Pseudomonadati</taxon>
        <taxon>Pseudomonadota</taxon>
        <taxon>Alphaproteobacteria</taxon>
        <taxon>Acetobacterales</taxon>
        <taxon>Acetobacteraceae</taxon>
        <taxon>Gluconobacter</taxon>
    </lineage>
</organism>
<dbReference type="NCBIfam" id="TIGR03170">
    <property type="entry name" value="flgA_cterm"/>
    <property type="match status" value="1"/>
</dbReference>
<protein>
    <submittedName>
        <fullName evidence="6">Flagella basal body P-ring formation protein FlgA</fullName>
    </submittedName>
</protein>
<proteinExistence type="predicted"/>
<dbReference type="InterPro" id="IPR017585">
    <property type="entry name" value="SAF_FlgA"/>
</dbReference>
<evidence type="ECO:0000256" key="1">
    <source>
        <dbReference type="ARBA" id="ARBA00004418"/>
    </source>
</evidence>
<dbReference type="Pfam" id="PF13144">
    <property type="entry name" value="ChapFlgA"/>
    <property type="match status" value="1"/>
</dbReference>
<gene>
    <name evidence="6" type="primary">flgA</name>
    <name evidence="6" type="ORF">GLS_c10300</name>
</gene>
<keyword evidence="6" id="KW-0966">Cell projection</keyword>
<evidence type="ECO:0000313" key="7">
    <source>
        <dbReference type="Proteomes" id="UP000031656"/>
    </source>
</evidence>
<keyword evidence="2 4" id="KW-0732">Signal</keyword>
<keyword evidence="6" id="KW-0282">Flagellum</keyword>
<accession>A0A067Z374</accession>
<dbReference type="PANTHER" id="PTHR36307">
    <property type="entry name" value="FLAGELLA BASAL BODY P-RING FORMATION PROTEIN FLGA"/>
    <property type="match status" value="1"/>
</dbReference>
<dbReference type="InterPro" id="IPR013974">
    <property type="entry name" value="SAF"/>
</dbReference>
<name>A0A067Z374_GLUOY</name>
<keyword evidence="3" id="KW-0574">Periplasm</keyword>
<dbReference type="EMBL" id="CP004373">
    <property type="protein sequence ID" value="AHK70938.1"/>
    <property type="molecule type" value="Genomic_DNA"/>
</dbReference>
<feature type="domain" description="SAF" evidence="5">
    <location>
        <begin position="184"/>
        <end position="246"/>
    </location>
</feature>
<feature type="chain" id="PRO_5001648734" evidence="4">
    <location>
        <begin position="25"/>
        <end position="330"/>
    </location>
</feature>
<dbReference type="AlphaFoldDB" id="A0A067Z374"/>
<dbReference type="InterPro" id="IPR039246">
    <property type="entry name" value="Flagellar_FlgA"/>
</dbReference>
<reference evidence="6 7" key="1">
    <citation type="journal article" date="2015" name="Appl. Microbiol. Biotechnol.">
        <title>The consequence of an additional NADH dehydrogenase paralog on the growth of Gluconobacter oxydans DSM3504.</title>
        <authorList>
            <person name="Kostner D."/>
            <person name="Luchterhand B."/>
            <person name="Junker A."/>
            <person name="Volland S."/>
            <person name="Daniel R."/>
            <person name="Buchs J."/>
            <person name="Liebl W."/>
            <person name="Ehrenreich A."/>
        </authorList>
    </citation>
    <scope>NUCLEOTIDE SEQUENCE [LARGE SCALE GENOMIC DNA]</scope>
    <source>
        <strain evidence="6">DSM 3504</strain>
    </source>
</reference>
<dbReference type="Proteomes" id="UP000031656">
    <property type="component" value="Chromosome"/>
</dbReference>
<dbReference type="RefSeq" id="WP_052327474.1">
    <property type="nucleotide sequence ID" value="NZ_CP004373.1"/>
</dbReference>
<feature type="signal peptide" evidence="4">
    <location>
        <begin position="1"/>
        <end position="24"/>
    </location>
</feature>